<feature type="domain" description="Cobalamin-independent methionine synthase MetE C-terminal/archaeal" evidence="1">
    <location>
        <begin position="21"/>
        <end position="352"/>
    </location>
</feature>
<sequence length="378" mass="43352">MSKTFNNAKNREIPPFRYDIVGSFLRPKRLKDAKKDLEDDKITIDDLKKIEDEEIIKLVKKQKDAGLKAVTDGEFRRSWWHLDFMWELDNVKKVKTQQGYIFNGVETRAETVQLSGKIGFSNHPFLNHYKFLKSIAGEDVLARQTIPSPAQFLAELQRGDNQIITDKYYKNIDELVADIANAYKNAIKAFYDLGCRNLQLDDCTWGMFCDKAYWEARQKDNVDVNEIAKLFARVNNEALKDHPTDMIITMHVCRGNYNSTWAASGGYEPIAEILFGSVNVDGFYLEFDTERSGDFSPLRFIGKKQVVLGLISSKTGELENKEDIIKRIEEATKYVDINQLSLSPQCGFASTEEGNILTEDQQWNKIALVKEIADSIWK</sequence>
<gene>
    <name evidence="2" type="primary">metE_1</name>
    <name evidence="2" type="ORF">CLVI_09690</name>
</gene>
<keyword evidence="2" id="KW-0489">Methyltransferase</keyword>
<dbReference type="GO" id="GO:0003871">
    <property type="term" value="F:5-methyltetrahydropteroyltriglutamate-homocysteine S-methyltransferase activity"/>
    <property type="evidence" value="ECO:0007669"/>
    <property type="project" value="UniProtKB-EC"/>
</dbReference>
<dbReference type="CDD" id="cd03311">
    <property type="entry name" value="CIMS_C_terminal_like"/>
    <property type="match status" value="1"/>
</dbReference>
<dbReference type="NCBIfam" id="NF005085">
    <property type="entry name" value="PRK06520.1"/>
    <property type="match status" value="1"/>
</dbReference>
<dbReference type="Proteomes" id="UP000239471">
    <property type="component" value="Unassembled WGS sequence"/>
</dbReference>
<protein>
    <submittedName>
        <fullName evidence="2">5-methyltetrahydropteroyltriglutamate--homocysteine methyltransferase</fullName>
        <ecNumber evidence="2">2.1.1.14</ecNumber>
    </submittedName>
</protein>
<dbReference type="GO" id="GO:0009086">
    <property type="term" value="P:methionine biosynthetic process"/>
    <property type="evidence" value="ECO:0007669"/>
    <property type="project" value="InterPro"/>
</dbReference>
<dbReference type="InterPro" id="IPR002629">
    <property type="entry name" value="Met_Synth_C/arc"/>
</dbReference>
<keyword evidence="3" id="KW-1185">Reference proteome</keyword>
<dbReference type="EMBL" id="PVXQ01000007">
    <property type="protein sequence ID" value="PRR83421.1"/>
    <property type="molecule type" value="Genomic_DNA"/>
</dbReference>
<reference evidence="2 3" key="1">
    <citation type="submission" date="2018-03" db="EMBL/GenBank/DDBJ databases">
        <title>Genome sequence of Clostridium vincentii DSM 10228.</title>
        <authorList>
            <person name="Poehlein A."/>
            <person name="Daniel R."/>
        </authorList>
    </citation>
    <scope>NUCLEOTIDE SEQUENCE [LARGE SCALE GENOMIC DNA]</scope>
    <source>
        <strain evidence="2 3">DSM 10228</strain>
    </source>
</reference>
<dbReference type="OrthoDB" id="6430685at2"/>
<dbReference type="InterPro" id="IPR038071">
    <property type="entry name" value="UROD/MetE-like_sf"/>
</dbReference>
<dbReference type="PANTHER" id="PTHR43844:SF1">
    <property type="entry name" value="METHIONINE SYNTHASE"/>
    <property type="match status" value="1"/>
</dbReference>
<dbReference type="GO" id="GO:0032259">
    <property type="term" value="P:methylation"/>
    <property type="evidence" value="ECO:0007669"/>
    <property type="project" value="UniProtKB-KW"/>
</dbReference>
<comment type="caution">
    <text evidence="2">The sequence shown here is derived from an EMBL/GenBank/DDBJ whole genome shotgun (WGS) entry which is preliminary data.</text>
</comment>
<accession>A0A2T0BHS3</accession>
<name>A0A2T0BHS3_9CLOT</name>
<evidence type="ECO:0000259" key="1">
    <source>
        <dbReference type="Pfam" id="PF01717"/>
    </source>
</evidence>
<dbReference type="AlphaFoldDB" id="A0A2T0BHS3"/>
<organism evidence="2 3">
    <name type="scientific">Clostridium vincentii</name>
    <dbReference type="NCBI Taxonomy" id="52704"/>
    <lineage>
        <taxon>Bacteria</taxon>
        <taxon>Bacillati</taxon>
        <taxon>Bacillota</taxon>
        <taxon>Clostridia</taxon>
        <taxon>Eubacteriales</taxon>
        <taxon>Clostridiaceae</taxon>
        <taxon>Clostridium</taxon>
    </lineage>
</organism>
<dbReference type="EC" id="2.1.1.14" evidence="2"/>
<dbReference type="SUPFAM" id="SSF51726">
    <property type="entry name" value="UROD/MetE-like"/>
    <property type="match status" value="1"/>
</dbReference>
<dbReference type="PANTHER" id="PTHR43844">
    <property type="entry name" value="METHIONINE SYNTHASE"/>
    <property type="match status" value="1"/>
</dbReference>
<dbReference type="Pfam" id="PF01717">
    <property type="entry name" value="Meth_synt_2"/>
    <property type="match status" value="1"/>
</dbReference>
<dbReference type="GO" id="GO:0008270">
    <property type="term" value="F:zinc ion binding"/>
    <property type="evidence" value="ECO:0007669"/>
    <property type="project" value="InterPro"/>
</dbReference>
<evidence type="ECO:0000313" key="2">
    <source>
        <dbReference type="EMBL" id="PRR83421.1"/>
    </source>
</evidence>
<keyword evidence="2" id="KW-0808">Transferase</keyword>
<evidence type="ECO:0000313" key="3">
    <source>
        <dbReference type="Proteomes" id="UP000239471"/>
    </source>
</evidence>
<dbReference type="RefSeq" id="WP_106058995.1">
    <property type="nucleotide sequence ID" value="NZ_PVXQ01000007.1"/>
</dbReference>
<dbReference type="Gene3D" id="3.20.20.210">
    <property type="match status" value="1"/>
</dbReference>
<proteinExistence type="predicted"/>